<reference evidence="1" key="1">
    <citation type="submission" date="2018-11" db="EMBL/GenBank/DDBJ databases">
        <authorList>
            <consortium name="Pathogen Informatics"/>
        </authorList>
    </citation>
    <scope>NUCLEOTIDE SEQUENCE</scope>
</reference>
<keyword evidence="2" id="KW-1185">Reference proteome</keyword>
<evidence type="ECO:0000313" key="2">
    <source>
        <dbReference type="Proteomes" id="UP000784294"/>
    </source>
</evidence>
<dbReference type="EMBL" id="CAAALY010115425">
    <property type="protein sequence ID" value="VEL30772.1"/>
    <property type="molecule type" value="Genomic_DNA"/>
</dbReference>
<comment type="caution">
    <text evidence="1">The sequence shown here is derived from an EMBL/GenBank/DDBJ whole genome shotgun (WGS) entry which is preliminary data.</text>
</comment>
<protein>
    <submittedName>
        <fullName evidence="1">Uncharacterized protein</fullName>
    </submittedName>
</protein>
<dbReference type="AlphaFoldDB" id="A0A448X8F8"/>
<dbReference type="Proteomes" id="UP000784294">
    <property type="component" value="Unassembled WGS sequence"/>
</dbReference>
<gene>
    <name evidence="1" type="ORF">PXEA_LOCUS24212</name>
</gene>
<sequence>MNTVAFVHAFSRPKGILFVIPPSLPTNRDGFSRRDGAFLAGFLDARGYLVVLCRLNKFRLAQRYSAALPTAANPTGVVRLISAEPVPAEKWLTMRLVKWRRAITLEVNNQARRRARLVCTINQTFYFVNNVKHFSS</sequence>
<proteinExistence type="predicted"/>
<accession>A0A448X8F8</accession>
<evidence type="ECO:0000313" key="1">
    <source>
        <dbReference type="EMBL" id="VEL30772.1"/>
    </source>
</evidence>
<organism evidence="1 2">
    <name type="scientific">Protopolystoma xenopodis</name>
    <dbReference type="NCBI Taxonomy" id="117903"/>
    <lineage>
        <taxon>Eukaryota</taxon>
        <taxon>Metazoa</taxon>
        <taxon>Spiralia</taxon>
        <taxon>Lophotrochozoa</taxon>
        <taxon>Platyhelminthes</taxon>
        <taxon>Monogenea</taxon>
        <taxon>Polyopisthocotylea</taxon>
        <taxon>Polystomatidea</taxon>
        <taxon>Polystomatidae</taxon>
        <taxon>Protopolystoma</taxon>
    </lineage>
</organism>
<name>A0A448X8F8_9PLAT</name>